<reference evidence="1" key="1">
    <citation type="submission" date="2014-11" db="EMBL/GenBank/DDBJ databases">
        <authorList>
            <person name="Amaro Gonzalez C."/>
        </authorList>
    </citation>
    <scope>NUCLEOTIDE SEQUENCE</scope>
</reference>
<evidence type="ECO:0000313" key="1">
    <source>
        <dbReference type="EMBL" id="JAH71163.1"/>
    </source>
</evidence>
<protein>
    <submittedName>
        <fullName evidence="1">Uncharacterized protein</fullName>
    </submittedName>
</protein>
<proteinExistence type="predicted"/>
<accession>A0A0E9V1M8</accession>
<name>A0A0E9V1M8_ANGAN</name>
<dbReference type="EMBL" id="GBXM01037414">
    <property type="protein sequence ID" value="JAH71163.1"/>
    <property type="molecule type" value="Transcribed_RNA"/>
</dbReference>
<reference evidence="1" key="2">
    <citation type="journal article" date="2015" name="Fish Shellfish Immunol.">
        <title>Early steps in the European eel (Anguilla anguilla)-Vibrio vulnificus interaction in the gills: Role of the RtxA13 toxin.</title>
        <authorList>
            <person name="Callol A."/>
            <person name="Pajuelo D."/>
            <person name="Ebbesson L."/>
            <person name="Teles M."/>
            <person name="MacKenzie S."/>
            <person name="Amaro C."/>
        </authorList>
    </citation>
    <scope>NUCLEOTIDE SEQUENCE</scope>
</reference>
<sequence>MTAVLGSSGFHTPKKSLNIVMFR</sequence>
<organism evidence="1">
    <name type="scientific">Anguilla anguilla</name>
    <name type="common">European freshwater eel</name>
    <name type="synonym">Muraena anguilla</name>
    <dbReference type="NCBI Taxonomy" id="7936"/>
    <lineage>
        <taxon>Eukaryota</taxon>
        <taxon>Metazoa</taxon>
        <taxon>Chordata</taxon>
        <taxon>Craniata</taxon>
        <taxon>Vertebrata</taxon>
        <taxon>Euteleostomi</taxon>
        <taxon>Actinopterygii</taxon>
        <taxon>Neopterygii</taxon>
        <taxon>Teleostei</taxon>
        <taxon>Anguilliformes</taxon>
        <taxon>Anguillidae</taxon>
        <taxon>Anguilla</taxon>
    </lineage>
</organism>
<dbReference type="AlphaFoldDB" id="A0A0E9V1M8"/>